<dbReference type="Gene3D" id="1.10.238.10">
    <property type="entry name" value="EF-hand"/>
    <property type="match status" value="1"/>
</dbReference>
<dbReference type="EMBL" id="GEDC01004491">
    <property type="protein sequence ID" value="JAS32807.1"/>
    <property type="molecule type" value="Transcribed_RNA"/>
</dbReference>
<evidence type="ECO:0000256" key="1">
    <source>
        <dbReference type="ARBA" id="ARBA00022729"/>
    </source>
</evidence>
<dbReference type="PANTHER" id="PTHR23104">
    <property type="entry name" value="MULTIPLE COAGULATION FACTOR DEFICIENCY PROTEIN 2 NEURAL STEM CELL DERIVED NEURONAL SURVIVAL PROTEIN"/>
    <property type="match status" value="1"/>
</dbReference>
<keyword evidence="2" id="KW-0677">Repeat</keyword>
<feature type="non-terminal residue" evidence="4">
    <location>
        <position position="1"/>
    </location>
</feature>
<reference evidence="4" key="1">
    <citation type="submission" date="2015-12" db="EMBL/GenBank/DDBJ databases">
        <title>De novo transcriptome assembly of four potential Pierce s Disease insect vectors from Arizona vineyards.</title>
        <authorList>
            <person name="Tassone E.E."/>
        </authorList>
    </citation>
    <scope>NUCLEOTIDE SEQUENCE</scope>
</reference>
<evidence type="ECO:0000256" key="3">
    <source>
        <dbReference type="SAM" id="MobiDB-lite"/>
    </source>
</evidence>
<accession>A0A1B6E4I0</accession>
<evidence type="ECO:0008006" key="5">
    <source>
        <dbReference type="Google" id="ProtNLM"/>
    </source>
</evidence>
<keyword evidence="1" id="KW-0732">Signal</keyword>
<protein>
    <recommendedName>
        <fullName evidence="5">EF-hand domain-containing protein</fullName>
    </recommendedName>
</protein>
<organism evidence="4">
    <name type="scientific">Clastoptera arizonana</name>
    <name type="common">Arizona spittle bug</name>
    <dbReference type="NCBI Taxonomy" id="38151"/>
    <lineage>
        <taxon>Eukaryota</taxon>
        <taxon>Metazoa</taxon>
        <taxon>Ecdysozoa</taxon>
        <taxon>Arthropoda</taxon>
        <taxon>Hexapoda</taxon>
        <taxon>Insecta</taxon>
        <taxon>Pterygota</taxon>
        <taxon>Neoptera</taxon>
        <taxon>Paraneoptera</taxon>
        <taxon>Hemiptera</taxon>
        <taxon>Auchenorrhyncha</taxon>
        <taxon>Cercopoidea</taxon>
        <taxon>Clastopteridae</taxon>
        <taxon>Clastoptera</taxon>
    </lineage>
</organism>
<dbReference type="InterPro" id="IPR052110">
    <property type="entry name" value="MCFD2-like"/>
</dbReference>
<evidence type="ECO:0000313" key="4">
    <source>
        <dbReference type="EMBL" id="JAS32807.1"/>
    </source>
</evidence>
<dbReference type="AlphaFoldDB" id="A0A1B6E4I0"/>
<sequence length="110" mass="12755">SSLSFGEGLRGPHHPRGHYHYSPKNLNGPSITHDNELTRDMEHIKEDLEEWGMAKEQAQNLTPEEMDFHYFKLHDYDKNTKLDGLEILQAIQHSLHKETEENFSKGQEGS</sequence>
<feature type="region of interest" description="Disordered" evidence="3">
    <location>
        <begin position="1"/>
        <end position="36"/>
    </location>
</feature>
<feature type="compositionally biased region" description="Basic residues" evidence="3">
    <location>
        <begin position="11"/>
        <end position="21"/>
    </location>
</feature>
<gene>
    <name evidence="4" type="ORF">g.25604</name>
</gene>
<feature type="non-terminal residue" evidence="4">
    <location>
        <position position="110"/>
    </location>
</feature>
<proteinExistence type="predicted"/>
<evidence type="ECO:0000256" key="2">
    <source>
        <dbReference type="ARBA" id="ARBA00022737"/>
    </source>
</evidence>
<name>A0A1B6E4I0_9HEMI</name>
<dbReference type="PANTHER" id="PTHR23104:SF1">
    <property type="entry name" value="EF-HAND DOMAIN-CONTAINING PROTEIN"/>
    <property type="match status" value="1"/>
</dbReference>